<protein>
    <recommendedName>
        <fullName evidence="4">ABC transmembrane type-1 domain-containing protein</fullName>
    </recommendedName>
</protein>
<dbReference type="EMBL" id="CAUYUJ010021615">
    <property type="protein sequence ID" value="CAK0905876.1"/>
    <property type="molecule type" value="Genomic_DNA"/>
</dbReference>
<proteinExistence type="predicted"/>
<evidence type="ECO:0008006" key="4">
    <source>
        <dbReference type="Google" id="ProtNLM"/>
    </source>
</evidence>
<gene>
    <name evidence="2" type="ORF">PCOR1329_LOCUS81431</name>
</gene>
<reference evidence="2" key="1">
    <citation type="submission" date="2023-10" db="EMBL/GenBank/DDBJ databases">
        <authorList>
            <person name="Chen Y."/>
            <person name="Shah S."/>
            <person name="Dougan E. K."/>
            <person name="Thang M."/>
            <person name="Chan C."/>
        </authorList>
    </citation>
    <scope>NUCLEOTIDE SEQUENCE [LARGE SCALE GENOMIC DNA]</scope>
</reference>
<evidence type="ECO:0000256" key="1">
    <source>
        <dbReference type="SAM" id="Phobius"/>
    </source>
</evidence>
<evidence type="ECO:0000313" key="2">
    <source>
        <dbReference type="EMBL" id="CAK0905876.1"/>
    </source>
</evidence>
<organism evidence="2 3">
    <name type="scientific">Prorocentrum cordatum</name>
    <dbReference type="NCBI Taxonomy" id="2364126"/>
    <lineage>
        <taxon>Eukaryota</taxon>
        <taxon>Sar</taxon>
        <taxon>Alveolata</taxon>
        <taxon>Dinophyceae</taxon>
        <taxon>Prorocentrales</taxon>
        <taxon>Prorocentraceae</taxon>
        <taxon>Prorocentrum</taxon>
    </lineage>
</organism>
<keyword evidence="1" id="KW-0812">Transmembrane</keyword>
<feature type="transmembrane region" description="Helical" evidence="1">
    <location>
        <begin position="20"/>
        <end position="42"/>
    </location>
</feature>
<keyword evidence="1" id="KW-0472">Membrane</keyword>
<name>A0ABN9Y0U6_9DINO</name>
<evidence type="ECO:0000313" key="3">
    <source>
        <dbReference type="Proteomes" id="UP001189429"/>
    </source>
</evidence>
<comment type="caution">
    <text evidence="2">The sequence shown here is derived from an EMBL/GenBank/DDBJ whole genome shotgun (WGS) entry which is preliminary data.</text>
</comment>
<sequence>MFELWKALEPYKPQEALPVVVGIAMAFLGGEFPLLMAAVEAYRQIGWEPSWKAIQKLYCDAKQVLEKSLEDDKKDDDGDGTPDVLQITQSEYIQRKTMLVLRTLDPQSCTEALEAITCGATAVIAVLKVKFAKVLALGASIGDCLKRPALEYCLPRVKPFLHDDLQKWAEPAVAYLCKVIAITLTWWVQRIISAFHSAIRGGHMAGKGVVQLLHSRGLIQATPDDTYADEIAGYAIAAAGFVWQLSMGFHLAFYYKLLLLPLSITEYTLRWVIAA</sequence>
<keyword evidence="3" id="KW-1185">Reference proteome</keyword>
<dbReference type="Proteomes" id="UP001189429">
    <property type="component" value="Unassembled WGS sequence"/>
</dbReference>
<keyword evidence="1" id="KW-1133">Transmembrane helix</keyword>
<accession>A0ABN9Y0U6</accession>
<feature type="transmembrane region" description="Helical" evidence="1">
    <location>
        <begin position="231"/>
        <end position="255"/>
    </location>
</feature>